<dbReference type="OrthoDB" id="2437506at2"/>
<evidence type="ECO:0000256" key="1">
    <source>
        <dbReference type="SAM" id="Coils"/>
    </source>
</evidence>
<proteinExistence type="predicted"/>
<evidence type="ECO:0000313" key="4">
    <source>
        <dbReference type="Proteomes" id="UP000215137"/>
    </source>
</evidence>
<feature type="chain" id="PRO_5012874094" evidence="2">
    <location>
        <begin position="24"/>
        <end position="254"/>
    </location>
</feature>
<dbReference type="AlphaFoldDB" id="A0A248TJ20"/>
<evidence type="ECO:0000256" key="2">
    <source>
        <dbReference type="SAM" id="SignalP"/>
    </source>
</evidence>
<gene>
    <name evidence="3" type="ORF">CKF48_13245</name>
</gene>
<dbReference type="EMBL" id="CP022983">
    <property type="protein sequence ID" value="ASV68203.1"/>
    <property type="molecule type" value="Genomic_DNA"/>
</dbReference>
<keyword evidence="1" id="KW-0175">Coiled coil</keyword>
<evidence type="ECO:0000313" key="3">
    <source>
        <dbReference type="EMBL" id="ASV68203.1"/>
    </source>
</evidence>
<feature type="signal peptide" evidence="2">
    <location>
        <begin position="1"/>
        <end position="23"/>
    </location>
</feature>
<feature type="coiled-coil region" evidence="1">
    <location>
        <begin position="148"/>
        <end position="227"/>
    </location>
</feature>
<protein>
    <submittedName>
        <fullName evidence="3">Uncharacterized protein</fullName>
    </submittedName>
</protein>
<name>A0A248TJ20_9BACI</name>
<feature type="coiled-coil region" evidence="1">
    <location>
        <begin position="51"/>
        <end position="78"/>
    </location>
</feature>
<reference evidence="3 4" key="1">
    <citation type="submission" date="2017-08" db="EMBL/GenBank/DDBJ databases">
        <title>Complete Genome Sequence of Bacillus kochii Oregon-R-modENCODE STRAIN BDGP4, isolated from Drosophila melanogaster gut.</title>
        <authorList>
            <person name="Wan K.H."/>
            <person name="Yu C."/>
            <person name="Park S."/>
            <person name="Hammonds A.S."/>
            <person name="Booth B.W."/>
            <person name="Celniker S.E."/>
        </authorList>
    </citation>
    <scope>NUCLEOTIDE SEQUENCE [LARGE SCALE GENOMIC DNA]</scope>
    <source>
        <strain evidence="3 4">BDGP4</strain>
    </source>
</reference>
<dbReference type="RefSeq" id="WP_095371773.1">
    <property type="nucleotide sequence ID" value="NZ_CP022983.1"/>
</dbReference>
<keyword evidence="2" id="KW-0732">Signal</keyword>
<dbReference type="KEGG" id="bko:CKF48_13245"/>
<organism evidence="3 4">
    <name type="scientific">Cytobacillus kochii</name>
    <dbReference type="NCBI Taxonomy" id="859143"/>
    <lineage>
        <taxon>Bacteria</taxon>
        <taxon>Bacillati</taxon>
        <taxon>Bacillota</taxon>
        <taxon>Bacilli</taxon>
        <taxon>Bacillales</taxon>
        <taxon>Bacillaceae</taxon>
        <taxon>Cytobacillus</taxon>
    </lineage>
</organism>
<dbReference type="Proteomes" id="UP000215137">
    <property type="component" value="Chromosome"/>
</dbReference>
<keyword evidence="4" id="KW-1185">Reference proteome</keyword>
<sequence>MKKKIIAGAVTVGLLTGAGFSLANTDAGQALKTWYDNLFNQTSAEVLSESDANFEQLLTELRAENETLKELAASQIDEKTLREIEGSTLAIDQAKYEHIASLDGEKLLILENMDYQFYQLFLEGYFHIKAKGDLMQEEATAGFQAFASEKGQSALEQVTAELNQAKADAVTELEQEIVAAKQEIVTKVESQVEISSRNLRNQANWKAEEIREALDAILANLVAEQEAAITAKAAELEADAKMSLDDVVNNIVND</sequence>
<accession>A0A248TJ20</accession>